<name>A0AAF0YBC9_9TREE</name>
<dbReference type="EMBL" id="CP086716">
    <property type="protein sequence ID" value="WOO80513.1"/>
    <property type="molecule type" value="Genomic_DNA"/>
</dbReference>
<keyword evidence="2" id="KW-1185">Reference proteome</keyword>
<evidence type="ECO:0000313" key="1">
    <source>
        <dbReference type="EMBL" id="WOO80513.1"/>
    </source>
</evidence>
<organism evidence="1 2">
    <name type="scientific">Vanrija pseudolonga</name>
    <dbReference type="NCBI Taxonomy" id="143232"/>
    <lineage>
        <taxon>Eukaryota</taxon>
        <taxon>Fungi</taxon>
        <taxon>Dikarya</taxon>
        <taxon>Basidiomycota</taxon>
        <taxon>Agaricomycotina</taxon>
        <taxon>Tremellomycetes</taxon>
        <taxon>Trichosporonales</taxon>
        <taxon>Trichosporonaceae</taxon>
        <taxon>Vanrija</taxon>
    </lineage>
</organism>
<dbReference type="Proteomes" id="UP000827549">
    <property type="component" value="Chromosome 3"/>
</dbReference>
<sequence length="133" mass="13751">MSLTKYTSTETLPAYSPAAEPISPVEEKAALASHIVALPHELDPASVCAAYGHDSRPNLKTALALTVPSPSASPTSSRTAPSRATGAACPCAALAAATCPRRRHAAQEDCLGRFLVYGAQRLMPPLTGSPRNA</sequence>
<dbReference type="RefSeq" id="XP_062626545.1">
    <property type="nucleotide sequence ID" value="XM_062770561.1"/>
</dbReference>
<dbReference type="GeneID" id="87807278"/>
<reference evidence="1" key="1">
    <citation type="submission" date="2023-10" db="EMBL/GenBank/DDBJ databases">
        <authorList>
            <person name="Noh H."/>
        </authorList>
    </citation>
    <scope>NUCLEOTIDE SEQUENCE</scope>
    <source>
        <strain evidence="1">DUCC4014</strain>
    </source>
</reference>
<protein>
    <submittedName>
        <fullName evidence="1">Uncharacterized protein</fullName>
    </submittedName>
</protein>
<gene>
    <name evidence="1" type="ORF">LOC62_03G004037</name>
</gene>
<accession>A0AAF0YBC9</accession>
<evidence type="ECO:0000313" key="2">
    <source>
        <dbReference type="Proteomes" id="UP000827549"/>
    </source>
</evidence>
<proteinExistence type="predicted"/>
<dbReference type="AlphaFoldDB" id="A0AAF0YBC9"/>